<feature type="transmembrane region" description="Helical" evidence="20">
    <location>
        <begin position="609"/>
        <end position="635"/>
    </location>
</feature>
<evidence type="ECO:0000256" key="8">
    <source>
        <dbReference type="ARBA" id="ARBA00022729"/>
    </source>
</evidence>
<dbReference type="InterPro" id="IPR000719">
    <property type="entry name" value="Prot_kinase_dom"/>
</dbReference>
<feature type="chain" id="PRO_5044240362" description="non-specific serine/threonine protein kinase" evidence="21">
    <location>
        <begin position="24"/>
        <end position="1018"/>
    </location>
</feature>
<dbReference type="InterPro" id="IPR051824">
    <property type="entry name" value="LRR_Rcpt-Like_S/T_Kinase"/>
</dbReference>
<dbReference type="PROSITE" id="PS00108">
    <property type="entry name" value="PROTEIN_KINASE_ST"/>
    <property type="match status" value="1"/>
</dbReference>
<comment type="catalytic activity">
    <reaction evidence="17">
        <text>L-threonyl-[protein] + ATP = O-phospho-L-threonyl-[protein] + ADP + H(+)</text>
        <dbReference type="Rhea" id="RHEA:46608"/>
        <dbReference type="Rhea" id="RHEA-COMP:11060"/>
        <dbReference type="Rhea" id="RHEA-COMP:11605"/>
        <dbReference type="ChEBI" id="CHEBI:15378"/>
        <dbReference type="ChEBI" id="CHEBI:30013"/>
        <dbReference type="ChEBI" id="CHEBI:30616"/>
        <dbReference type="ChEBI" id="CHEBI:61977"/>
        <dbReference type="ChEBI" id="CHEBI:456216"/>
        <dbReference type="EC" id="2.7.11.1"/>
    </reaction>
</comment>
<evidence type="ECO:0000256" key="17">
    <source>
        <dbReference type="ARBA" id="ARBA00047899"/>
    </source>
</evidence>
<organism evidence="23 24">
    <name type="scientific">Theobroma cacao</name>
    <name type="common">Cacao</name>
    <name type="synonym">Cocoa</name>
    <dbReference type="NCBI Taxonomy" id="3641"/>
    <lineage>
        <taxon>Eukaryota</taxon>
        <taxon>Viridiplantae</taxon>
        <taxon>Streptophyta</taxon>
        <taxon>Embryophyta</taxon>
        <taxon>Tracheophyta</taxon>
        <taxon>Spermatophyta</taxon>
        <taxon>Magnoliopsida</taxon>
        <taxon>eudicotyledons</taxon>
        <taxon>Gunneridae</taxon>
        <taxon>Pentapetalae</taxon>
        <taxon>rosids</taxon>
        <taxon>malvids</taxon>
        <taxon>Malvales</taxon>
        <taxon>Malvaceae</taxon>
        <taxon>Byttnerioideae</taxon>
        <taxon>Theobroma</taxon>
    </lineage>
</organism>
<keyword evidence="16" id="KW-0325">Glycoprotein</keyword>
<dbReference type="Gene3D" id="2.60.120.430">
    <property type="entry name" value="Galactose-binding lectin"/>
    <property type="match status" value="1"/>
</dbReference>
<evidence type="ECO:0000256" key="7">
    <source>
        <dbReference type="ARBA" id="ARBA00022692"/>
    </source>
</evidence>
<dbReference type="Gene3D" id="3.30.200.20">
    <property type="entry name" value="Phosphorylase Kinase, domain 1"/>
    <property type="match status" value="1"/>
</dbReference>
<evidence type="ECO:0000256" key="9">
    <source>
        <dbReference type="ARBA" id="ARBA00022737"/>
    </source>
</evidence>
<evidence type="ECO:0000256" key="11">
    <source>
        <dbReference type="ARBA" id="ARBA00022777"/>
    </source>
</evidence>
<evidence type="ECO:0000256" key="18">
    <source>
        <dbReference type="ARBA" id="ARBA00048679"/>
    </source>
</evidence>
<evidence type="ECO:0000256" key="5">
    <source>
        <dbReference type="ARBA" id="ARBA00022614"/>
    </source>
</evidence>
<evidence type="ECO:0000256" key="19">
    <source>
        <dbReference type="SAM" id="MobiDB-lite"/>
    </source>
</evidence>
<evidence type="ECO:0000256" key="12">
    <source>
        <dbReference type="ARBA" id="ARBA00022840"/>
    </source>
</evidence>
<keyword evidence="12" id="KW-0067">ATP-binding</keyword>
<protein>
    <recommendedName>
        <fullName evidence="2">non-specific serine/threonine protein kinase</fullName>
        <ecNumber evidence="2">2.7.11.1</ecNumber>
    </recommendedName>
</protein>
<dbReference type="PROSITE" id="PS50011">
    <property type="entry name" value="PROTEIN_KINASE_DOM"/>
    <property type="match status" value="1"/>
</dbReference>
<dbReference type="PANTHER" id="PTHR48006:SF81">
    <property type="entry name" value="PROTEIN KINASE DOMAIN-CONTAINING PROTEIN"/>
    <property type="match status" value="1"/>
</dbReference>
<dbReference type="AlphaFoldDB" id="A0AB32WRD2"/>
<dbReference type="KEGG" id="tcc:18594362"/>
<dbReference type="CDD" id="cd14066">
    <property type="entry name" value="STKc_IRAK"/>
    <property type="match status" value="1"/>
</dbReference>
<dbReference type="Pfam" id="PF07714">
    <property type="entry name" value="PK_Tyr_Ser-Thr"/>
    <property type="match status" value="1"/>
</dbReference>
<keyword evidence="5" id="KW-0433">Leucine-rich repeat</keyword>
<dbReference type="EC" id="2.7.11.1" evidence="2"/>
<dbReference type="Proteomes" id="UP000694886">
    <property type="component" value="Chromosome 7"/>
</dbReference>
<accession>A0AB32WRD2</accession>
<comment type="catalytic activity">
    <reaction evidence="18">
        <text>L-seryl-[protein] + ATP = O-phospho-L-seryl-[protein] + ADP + H(+)</text>
        <dbReference type="Rhea" id="RHEA:17989"/>
        <dbReference type="Rhea" id="RHEA-COMP:9863"/>
        <dbReference type="Rhea" id="RHEA-COMP:11604"/>
        <dbReference type="ChEBI" id="CHEBI:15378"/>
        <dbReference type="ChEBI" id="CHEBI:29999"/>
        <dbReference type="ChEBI" id="CHEBI:30616"/>
        <dbReference type="ChEBI" id="CHEBI:83421"/>
        <dbReference type="ChEBI" id="CHEBI:456216"/>
        <dbReference type="EC" id="2.7.11.1"/>
    </reaction>
</comment>
<dbReference type="SUPFAM" id="SSF56112">
    <property type="entry name" value="Protein kinase-like (PK-like)"/>
    <property type="match status" value="1"/>
</dbReference>
<dbReference type="FunFam" id="1.10.510.10:FF:000044">
    <property type="entry name" value="Putative LRR receptor-like serine/threonine-protein kinase"/>
    <property type="match status" value="1"/>
</dbReference>
<evidence type="ECO:0000256" key="21">
    <source>
        <dbReference type="SAM" id="SignalP"/>
    </source>
</evidence>
<dbReference type="Pfam" id="PF00560">
    <property type="entry name" value="LRR_1"/>
    <property type="match status" value="4"/>
</dbReference>
<evidence type="ECO:0000256" key="1">
    <source>
        <dbReference type="ARBA" id="ARBA00004479"/>
    </source>
</evidence>
<evidence type="ECO:0000256" key="14">
    <source>
        <dbReference type="ARBA" id="ARBA00023136"/>
    </source>
</evidence>
<dbReference type="PANTHER" id="PTHR48006">
    <property type="entry name" value="LEUCINE-RICH REPEAT-CONTAINING PROTEIN DDB_G0281931-RELATED"/>
    <property type="match status" value="1"/>
</dbReference>
<dbReference type="InterPro" id="IPR021720">
    <property type="entry name" value="Malectin_dom"/>
</dbReference>
<evidence type="ECO:0000256" key="20">
    <source>
        <dbReference type="SAM" id="Phobius"/>
    </source>
</evidence>
<dbReference type="RefSeq" id="XP_017980334.1">
    <property type="nucleotide sequence ID" value="XM_018124845.1"/>
</dbReference>
<comment type="subcellular location">
    <subcellularLocation>
        <location evidence="1">Membrane</location>
        <topology evidence="1">Single-pass type I membrane protein</topology>
    </subcellularLocation>
</comment>
<gene>
    <name evidence="24" type="primary">LOC18594362</name>
</gene>
<dbReference type="InterPro" id="IPR001245">
    <property type="entry name" value="Ser-Thr/Tyr_kinase_cat_dom"/>
</dbReference>
<keyword evidence="6" id="KW-0808">Transferase</keyword>
<keyword evidence="15" id="KW-0675">Receptor</keyword>
<evidence type="ECO:0000256" key="10">
    <source>
        <dbReference type="ARBA" id="ARBA00022741"/>
    </source>
</evidence>
<sequence length="1018" mass="111643">MFSPRLVFASIFIAICLSIFALGATPPNGEVEALKSIVETLGKRDWNFDVPCSQDNNWEEKVGSSPFYANNVTCDCSFSNNTTCHVVSILFKSQNLSGTLPTELAMLPFLKEIDLTRNYLNGAIPPQWGSMQLTHISLLGNRLTGSIPEELASLSNLTSLVLEHNNFAGNLPPALGNLPKIERMFLNSNNFTGELPSTFARLTALTDFRIGDNNFTGKIPDFIQNWVQLKTLYIQASGLSGPIPSAIGALQNLTKLVISDLNGAEGPLPPLDNFTKLEILVLRSCKLIGDLPNSLRELTALKKLDLSFNRLSGVIPPTLDVLGNRLKHLYLTGNVFTGPIPDWILERQKPVDVSYNNFTSTSDANCGNGEILNLFASISRGKNSGIVSCLGITQCQQTSHFLHINCGGKQIPVSNTTYEGDSTEASPLRFFKGGNNWAFSSTGYFEDDAEQPNQQNDKLIIENTQLSMRDHELYTTARLSPISLTYYAFCLVNGTYNVSLHFAEIRFTGGQNFSSLGRRIFDVYIQGKQELKDFNIEDEAGGVGKPIIKNFTADVNDSTLEIRFYWAGKGTTSIPEKGVYGPLVSAISVFNPGYKPPPPPSENGGSSTVISAGVVVGIVAGAAFAIFLIGGILWWNGCLRQKSTLERDLKGLELHTSSFALRQIKAATNNFDAANKIGEGGFGPVYKGTLADGTAIAVKQLSARSKQGNREFVTEIGMISALQHPNLVKLHGCCIEGNQLMLIYEYLENNSLARALFGPEEFQLKLDWRTRRKICIGIARGLAYLHEESRLKIVHRDIKATNVLLDKNLNPKISDFGLAKLDEEDNTHISTRIAGTMGYMAPEYALRGHLTDKADVYSFGIVALEIVSGRCNTQNRLKQESFYILDWAQILKEKGSLLDLVDPRIGSNCNIEEVMVMINVALLCTNQTAASRPSMSSVVSMLEGRDAVPEFVADSSISTDEFITAMKLYQQIEENETDNSRTMSGPLANVPSTSSTSAADLYPISLTSSYWQNRDSTN</sequence>
<evidence type="ECO:0000256" key="6">
    <source>
        <dbReference type="ARBA" id="ARBA00022679"/>
    </source>
</evidence>
<dbReference type="SMART" id="SM00220">
    <property type="entry name" value="S_TKc"/>
    <property type="match status" value="1"/>
</dbReference>
<keyword evidence="3" id="KW-0723">Serine/threonine-protein kinase</keyword>
<evidence type="ECO:0000256" key="15">
    <source>
        <dbReference type="ARBA" id="ARBA00023170"/>
    </source>
</evidence>
<dbReference type="Gene3D" id="3.80.10.10">
    <property type="entry name" value="Ribonuclease Inhibitor"/>
    <property type="match status" value="2"/>
</dbReference>
<dbReference type="GO" id="GO:0004674">
    <property type="term" value="F:protein serine/threonine kinase activity"/>
    <property type="evidence" value="ECO:0007669"/>
    <property type="project" value="UniProtKB-KW"/>
</dbReference>
<feature type="signal peptide" evidence="21">
    <location>
        <begin position="1"/>
        <end position="23"/>
    </location>
</feature>
<keyword evidence="10" id="KW-0547">Nucleotide-binding</keyword>
<keyword evidence="11" id="KW-0418">Kinase</keyword>
<evidence type="ECO:0000256" key="3">
    <source>
        <dbReference type="ARBA" id="ARBA00022527"/>
    </source>
</evidence>
<feature type="region of interest" description="Disordered" evidence="19">
    <location>
        <begin position="975"/>
        <end position="996"/>
    </location>
</feature>
<feature type="domain" description="Protein kinase" evidence="22">
    <location>
        <begin position="671"/>
        <end position="952"/>
    </location>
</feature>
<dbReference type="SUPFAM" id="SSF52058">
    <property type="entry name" value="L domain-like"/>
    <property type="match status" value="1"/>
</dbReference>
<proteinExistence type="predicted"/>
<dbReference type="GO" id="GO:0005524">
    <property type="term" value="F:ATP binding"/>
    <property type="evidence" value="ECO:0007669"/>
    <property type="project" value="UniProtKB-KW"/>
</dbReference>
<keyword evidence="13 20" id="KW-1133">Transmembrane helix</keyword>
<evidence type="ECO:0000313" key="24">
    <source>
        <dbReference type="RefSeq" id="XP_017980334.1"/>
    </source>
</evidence>
<keyword evidence="8 21" id="KW-0732">Signal</keyword>
<dbReference type="GO" id="GO:0016020">
    <property type="term" value="C:membrane"/>
    <property type="evidence" value="ECO:0007669"/>
    <property type="project" value="UniProtKB-SubCell"/>
</dbReference>
<dbReference type="Pfam" id="PF11721">
    <property type="entry name" value="Malectin"/>
    <property type="match status" value="1"/>
</dbReference>
<dbReference type="InterPro" id="IPR032675">
    <property type="entry name" value="LRR_dom_sf"/>
</dbReference>
<reference evidence="23" key="1">
    <citation type="journal article" date="1997" name="Nucleic Acids Res.">
        <title>tRNAscan-SE: a program for improved detection of transfer RNA genes in genomic sequence.</title>
        <authorList>
            <person name="Lowe T.M."/>
            <person name="Eddy S.R."/>
        </authorList>
    </citation>
    <scope>NUCLEOTIDE SEQUENCE [LARGE SCALE GENOMIC DNA]</scope>
    <source>
        <strain evidence="23">r\B97-61/B2</strain>
    </source>
</reference>
<dbReference type="InterPro" id="IPR008271">
    <property type="entry name" value="Ser/Thr_kinase_AS"/>
</dbReference>
<keyword evidence="9" id="KW-0677">Repeat</keyword>
<dbReference type="InterPro" id="IPR001611">
    <property type="entry name" value="Leu-rich_rpt"/>
</dbReference>
<evidence type="ECO:0000256" key="13">
    <source>
        <dbReference type="ARBA" id="ARBA00022989"/>
    </source>
</evidence>
<keyword evidence="4" id="KW-0597">Phosphoprotein</keyword>
<evidence type="ECO:0000256" key="4">
    <source>
        <dbReference type="ARBA" id="ARBA00022553"/>
    </source>
</evidence>
<evidence type="ECO:0000256" key="16">
    <source>
        <dbReference type="ARBA" id="ARBA00023180"/>
    </source>
</evidence>
<evidence type="ECO:0000313" key="23">
    <source>
        <dbReference type="Proteomes" id="UP000694886"/>
    </source>
</evidence>
<reference evidence="24" key="2">
    <citation type="submission" date="2025-08" db="UniProtKB">
        <authorList>
            <consortium name="RefSeq"/>
        </authorList>
    </citation>
    <scope>IDENTIFICATION</scope>
</reference>
<name>A0AB32WRD2_THECC</name>
<evidence type="ECO:0000256" key="2">
    <source>
        <dbReference type="ARBA" id="ARBA00012513"/>
    </source>
</evidence>
<keyword evidence="7 20" id="KW-0812">Transmembrane</keyword>
<dbReference type="Gene3D" id="1.10.510.10">
    <property type="entry name" value="Transferase(Phosphotransferase) domain 1"/>
    <property type="match status" value="1"/>
</dbReference>
<dbReference type="FunFam" id="3.30.200.20:FF:000217">
    <property type="entry name" value="probable LRR receptor-like serine/threonine-protein kinase At1g53430"/>
    <property type="match status" value="1"/>
</dbReference>
<dbReference type="GeneID" id="18594362"/>
<keyword evidence="14 20" id="KW-0472">Membrane</keyword>
<evidence type="ECO:0000259" key="22">
    <source>
        <dbReference type="PROSITE" id="PS50011"/>
    </source>
</evidence>
<dbReference type="FunFam" id="3.80.10.10:FF:001022">
    <property type="entry name" value="Probable LRR receptor-like serine/threonine-protein kinase At1g53420"/>
    <property type="match status" value="1"/>
</dbReference>
<dbReference type="InterPro" id="IPR011009">
    <property type="entry name" value="Kinase-like_dom_sf"/>
</dbReference>
<dbReference type="FunFam" id="2.60.120.430:FF:000004">
    <property type="entry name" value="Putative leucine-rich repeat receptor-like serine/threonine-protein kinase"/>
    <property type="match status" value="1"/>
</dbReference>
<dbReference type="Gramene" id="Tc07v2_t010370.1">
    <property type="protein sequence ID" value="Tc07v2_p010370.1"/>
    <property type="gene ID" value="Tc07v2_g010370"/>
</dbReference>